<name>A0A8H3ZF73_VENIN</name>
<dbReference type="AlphaFoldDB" id="A0A8H3ZF73"/>
<evidence type="ECO:0000313" key="2">
    <source>
        <dbReference type="EMBL" id="KAE9994028.1"/>
    </source>
</evidence>
<protein>
    <submittedName>
        <fullName evidence="2">Uncharacterized protein</fullName>
    </submittedName>
</protein>
<gene>
    <name evidence="2" type="ORF">EG327_001761</name>
</gene>
<comment type="caution">
    <text evidence="2">The sequence shown here is derived from an EMBL/GenBank/DDBJ whole genome shotgun (WGS) entry which is preliminary data.</text>
</comment>
<evidence type="ECO:0000256" key="1">
    <source>
        <dbReference type="SAM" id="MobiDB-lite"/>
    </source>
</evidence>
<sequence length="348" mass="39664">MFTLPFRKASWRRNDLDQKVITSSLQETKQAAAINEEIEQVRQLDHHAPVEQPHGTISGQVEAITKKPLPSPQQEDAVREKSPAYFSYLTGVLDTPSPQQEDAVVEKPPAYNSHLTGVLHTSARHQEDAMIEKPPAYYSYLDDVLDTPSTPQAGSVMEKPPAYCSYLTGVLDTPSPPPPPPPHIRPIKHPYIRSWGCRRKERKRVDPITAPGNPPLSPPTTPPTRSIPSDTDDMPRLSLKRARSVDSYDDEARTRRCRETNLRRTVSQPNSPNVMHLRCVWHHKRVYRVDPEEDGKAFEYMESRGCVWVEVEDEVLIVGLRKKILVWDEMIRRKWGFNKRCAIVADSD</sequence>
<dbReference type="EMBL" id="WNWR01000015">
    <property type="protein sequence ID" value="KAE9994028.1"/>
    <property type="molecule type" value="Genomic_DNA"/>
</dbReference>
<feature type="compositionally biased region" description="Pro residues" evidence="1">
    <location>
        <begin position="212"/>
        <end position="222"/>
    </location>
</feature>
<keyword evidence="3" id="KW-1185">Reference proteome</keyword>
<organism evidence="2 3">
    <name type="scientific">Venturia inaequalis</name>
    <name type="common">Apple scab fungus</name>
    <dbReference type="NCBI Taxonomy" id="5025"/>
    <lineage>
        <taxon>Eukaryota</taxon>
        <taxon>Fungi</taxon>
        <taxon>Dikarya</taxon>
        <taxon>Ascomycota</taxon>
        <taxon>Pezizomycotina</taxon>
        <taxon>Dothideomycetes</taxon>
        <taxon>Pleosporomycetidae</taxon>
        <taxon>Venturiales</taxon>
        <taxon>Venturiaceae</taxon>
        <taxon>Venturia</taxon>
    </lineage>
</organism>
<accession>A0A8H3ZF73</accession>
<dbReference type="Proteomes" id="UP000490939">
    <property type="component" value="Unassembled WGS sequence"/>
</dbReference>
<proteinExistence type="predicted"/>
<feature type="compositionally biased region" description="Basic and acidic residues" evidence="1">
    <location>
        <begin position="243"/>
        <end position="252"/>
    </location>
</feature>
<evidence type="ECO:0000313" key="3">
    <source>
        <dbReference type="Proteomes" id="UP000490939"/>
    </source>
</evidence>
<feature type="region of interest" description="Disordered" evidence="1">
    <location>
        <begin position="204"/>
        <end position="252"/>
    </location>
</feature>
<reference evidence="2 3" key="1">
    <citation type="submission" date="2019-07" db="EMBL/GenBank/DDBJ databases">
        <title>Venturia inaequalis Genome Resource.</title>
        <authorList>
            <person name="Lichtner F.J."/>
        </authorList>
    </citation>
    <scope>NUCLEOTIDE SEQUENCE [LARGE SCALE GENOMIC DNA]</scope>
    <source>
        <strain evidence="2 3">DMI_063113</strain>
    </source>
</reference>